<dbReference type="Proteomes" id="UP000244755">
    <property type="component" value="Chromosome 1"/>
</dbReference>
<evidence type="ECO:0000313" key="3">
    <source>
        <dbReference type="Proteomes" id="UP000244755"/>
    </source>
</evidence>
<accession>A0A2R4WIV2</accession>
<name>A0A2R4WIV2_9HYPH</name>
<organism evidence="2 3">
    <name type="scientific">Methylobacterium currus</name>
    <dbReference type="NCBI Taxonomy" id="2051553"/>
    <lineage>
        <taxon>Bacteria</taxon>
        <taxon>Pseudomonadati</taxon>
        <taxon>Pseudomonadota</taxon>
        <taxon>Alphaproteobacteria</taxon>
        <taxon>Hyphomicrobiales</taxon>
        <taxon>Methylobacteriaceae</taxon>
        <taxon>Methylobacterium</taxon>
    </lineage>
</organism>
<dbReference type="SUPFAM" id="SSF51126">
    <property type="entry name" value="Pectin lyase-like"/>
    <property type="match status" value="1"/>
</dbReference>
<feature type="domain" description="Periplasmic copper-binding protein NosD beta helix" evidence="1">
    <location>
        <begin position="249"/>
        <end position="390"/>
    </location>
</feature>
<dbReference type="RefSeq" id="WP_099953335.1">
    <property type="nucleotide sequence ID" value="NZ_CP028843.1"/>
</dbReference>
<dbReference type="Gene3D" id="2.160.20.10">
    <property type="entry name" value="Single-stranded right-handed beta-helix, Pectin lyase-like"/>
    <property type="match status" value="1"/>
</dbReference>
<evidence type="ECO:0000259" key="1">
    <source>
        <dbReference type="Pfam" id="PF05048"/>
    </source>
</evidence>
<dbReference type="EMBL" id="CP028843">
    <property type="protein sequence ID" value="AWB21459.1"/>
    <property type="molecule type" value="Genomic_DNA"/>
</dbReference>
<keyword evidence="3" id="KW-1185">Reference proteome</keyword>
<dbReference type="Pfam" id="PF05048">
    <property type="entry name" value="NosD"/>
    <property type="match status" value="1"/>
</dbReference>
<dbReference type="AlphaFoldDB" id="A0A2R4WIV2"/>
<sequence length="404" mass="41884">MTALTGAVMWAASAAWAREPAGAGEVEGARRGAPGETDRAGCTAVDRLGAVPDGVTDTLPILDAAVAAQTARGGEAASLCLQFGTGTYFFSQPWSYVYPEHRRHGLTIRGAGSSATLLKFASSSGLSLTLNGAKQAVHLQGLTMTTTQAGGGSGIKVVQTQCLGSFVQSTFDDVAFEGDSGKAYWGTGAEIVGLSGTSWRAVTVYGDDTWRHGRGLSFRGNPSACTVKAGYSIYHNIAHGIFNQLDVGLLYDDYVQGVTVTQSNFQNGNYGILQPPGMKADANVQLMVSNSQFQVALAGIRLDSGIKLTQVTGSLFLIGPDKDALGIQMKNSDLSTITGNIFNTIGAGGVGIRYQASASAFFGNAFSGLQTGIDVLPGSVNNTFGANNFNVVRQPTAGTPPGKN</sequence>
<gene>
    <name evidence="2" type="ORF">DA075_11480</name>
</gene>
<protein>
    <recommendedName>
        <fullName evidence="1">Periplasmic copper-binding protein NosD beta helix domain-containing protein</fullName>
    </recommendedName>
</protein>
<evidence type="ECO:0000313" key="2">
    <source>
        <dbReference type="EMBL" id="AWB21459.1"/>
    </source>
</evidence>
<dbReference type="InterPro" id="IPR011050">
    <property type="entry name" value="Pectin_lyase_fold/virulence"/>
</dbReference>
<dbReference type="InterPro" id="IPR012334">
    <property type="entry name" value="Pectin_lyas_fold"/>
</dbReference>
<reference evidence="2 3" key="1">
    <citation type="submission" date="2018-04" db="EMBL/GenBank/DDBJ databases">
        <title>Methylobacterium sp. PR1016A genome.</title>
        <authorList>
            <person name="Park W."/>
        </authorList>
    </citation>
    <scope>NUCLEOTIDE SEQUENCE [LARGE SCALE GENOMIC DNA]</scope>
    <source>
        <strain evidence="2 3">PR1016A</strain>
    </source>
</reference>
<dbReference type="KEGG" id="mee:DA075_11480"/>
<proteinExistence type="predicted"/>
<dbReference type="InterPro" id="IPR007742">
    <property type="entry name" value="NosD_dom"/>
</dbReference>